<gene>
    <name evidence="1" type="ORF">KC19_10G115700</name>
</gene>
<dbReference type="EMBL" id="CM026431">
    <property type="protein sequence ID" value="KAG0559583.1"/>
    <property type="molecule type" value="Genomic_DNA"/>
</dbReference>
<keyword evidence="2" id="KW-1185">Reference proteome</keyword>
<proteinExistence type="predicted"/>
<accession>A0A8T0GKP4</accession>
<organism evidence="1 2">
    <name type="scientific">Ceratodon purpureus</name>
    <name type="common">Fire moss</name>
    <name type="synonym">Dicranum purpureum</name>
    <dbReference type="NCBI Taxonomy" id="3225"/>
    <lineage>
        <taxon>Eukaryota</taxon>
        <taxon>Viridiplantae</taxon>
        <taxon>Streptophyta</taxon>
        <taxon>Embryophyta</taxon>
        <taxon>Bryophyta</taxon>
        <taxon>Bryophytina</taxon>
        <taxon>Bryopsida</taxon>
        <taxon>Dicranidae</taxon>
        <taxon>Pseudoditrichales</taxon>
        <taxon>Ditrichaceae</taxon>
        <taxon>Ceratodon</taxon>
    </lineage>
</organism>
<name>A0A8T0GKP4_CERPU</name>
<protein>
    <submittedName>
        <fullName evidence="1">Uncharacterized protein</fullName>
    </submittedName>
</protein>
<sequence length="57" mass="6305">MVESGLSHSSWCEVAEEAGAVLFVLEDLVGAAWVRVHLRLLRLRLKATAQIEGFVKL</sequence>
<reference evidence="1" key="1">
    <citation type="submission" date="2020-06" db="EMBL/GenBank/DDBJ databases">
        <title>WGS assembly of Ceratodon purpureus strain R40.</title>
        <authorList>
            <person name="Carey S.B."/>
            <person name="Jenkins J."/>
            <person name="Shu S."/>
            <person name="Lovell J.T."/>
            <person name="Sreedasyam A."/>
            <person name="Maumus F."/>
            <person name="Tiley G.P."/>
            <person name="Fernandez-Pozo N."/>
            <person name="Barry K."/>
            <person name="Chen C."/>
            <person name="Wang M."/>
            <person name="Lipzen A."/>
            <person name="Daum C."/>
            <person name="Saski C.A."/>
            <person name="Payton A.C."/>
            <person name="Mcbreen J.C."/>
            <person name="Conrad R.E."/>
            <person name="Kollar L.M."/>
            <person name="Olsson S."/>
            <person name="Huttunen S."/>
            <person name="Landis J.B."/>
            <person name="Wickett N.J."/>
            <person name="Johnson M.G."/>
            <person name="Rensing S.A."/>
            <person name="Grimwood J."/>
            <person name="Schmutz J."/>
            <person name="Mcdaniel S.F."/>
        </authorList>
    </citation>
    <scope>NUCLEOTIDE SEQUENCE</scope>
    <source>
        <strain evidence="1">R40</strain>
    </source>
</reference>
<dbReference type="Proteomes" id="UP000822688">
    <property type="component" value="Chromosome 10"/>
</dbReference>
<comment type="caution">
    <text evidence="1">The sequence shown here is derived from an EMBL/GenBank/DDBJ whole genome shotgun (WGS) entry which is preliminary data.</text>
</comment>
<dbReference type="AlphaFoldDB" id="A0A8T0GKP4"/>
<evidence type="ECO:0000313" key="2">
    <source>
        <dbReference type="Proteomes" id="UP000822688"/>
    </source>
</evidence>
<evidence type="ECO:0000313" key="1">
    <source>
        <dbReference type="EMBL" id="KAG0559583.1"/>
    </source>
</evidence>